<dbReference type="InterPro" id="IPR011992">
    <property type="entry name" value="EF-hand-dom_pair"/>
</dbReference>
<protein>
    <recommendedName>
        <fullName evidence="5">EF-hand domain-containing protein</fullName>
    </recommendedName>
</protein>
<dbReference type="Pfam" id="PF13499">
    <property type="entry name" value="EF-hand_7"/>
    <property type="match status" value="1"/>
</dbReference>
<dbReference type="PANTHER" id="PTHR45917">
    <property type="entry name" value="CALCIUM-BINDING PROTEIN 1-RELATED"/>
    <property type="match status" value="1"/>
</dbReference>
<evidence type="ECO:0000256" key="3">
    <source>
        <dbReference type="ARBA" id="ARBA00022837"/>
    </source>
</evidence>
<proteinExistence type="predicted"/>
<keyword evidence="3" id="KW-0106">Calcium</keyword>
<keyword evidence="7" id="KW-1185">Reference proteome</keyword>
<feature type="compositionally biased region" description="Low complexity" evidence="4">
    <location>
        <begin position="15"/>
        <end position="27"/>
    </location>
</feature>
<dbReference type="CDD" id="cd00051">
    <property type="entry name" value="EFh"/>
    <property type="match status" value="2"/>
</dbReference>
<dbReference type="EMBL" id="JBBHLL010000138">
    <property type="protein sequence ID" value="KAK7813274.1"/>
    <property type="molecule type" value="Genomic_DNA"/>
</dbReference>
<evidence type="ECO:0000313" key="6">
    <source>
        <dbReference type="EMBL" id="KAK7813274.1"/>
    </source>
</evidence>
<feature type="region of interest" description="Disordered" evidence="4">
    <location>
        <begin position="173"/>
        <end position="206"/>
    </location>
</feature>
<dbReference type="Proteomes" id="UP001488838">
    <property type="component" value="Unassembled WGS sequence"/>
</dbReference>
<dbReference type="PANTHER" id="PTHR45917:SF2">
    <property type="entry name" value="CALCIUM-BINDING PROTEIN 2"/>
    <property type="match status" value="1"/>
</dbReference>
<dbReference type="SUPFAM" id="SSF47473">
    <property type="entry name" value="EF-hand"/>
    <property type="match status" value="1"/>
</dbReference>
<dbReference type="AlphaFoldDB" id="A0AAW0IFE7"/>
<reference evidence="6 7" key="1">
    <citation type="journal article" date="2023" name="bioRxiv">
        <title>Conserved and derived expression patterns and positive selection on dental genes reveal complex evolutionary context of ever-growing rodent molars.</title>
        <authorList>
            <person name="Calamari Z.T."/>
            <person name="Song A."/>
            <person name="Cohen E."/>
            <person name="Akter M."/>
            <person name="Roy R.D."/>
            <person name="Hallikas O."/>
            <person name="Christensen M.M."/>
            <person name="Li P."/>
            <person name="Marangoni P."/>
            <person name="Jernvall J."/>
            <person name="Klein O.D."/>
        </authorList>
    </citation>
    <scope>NUCLEOTIDE SEQUENCE [LARGE SCALE GENOMIC DNA]</scope>
    <source>
        <strain evidence="6">V071</strain>
    </source>
</reference>
<keyword evidence="1" id="KW-0479">Metal-binding</keyword>
<comment type="caution">
    <text evidence="6">The sequence shown here is derived from an EMBL/GenBank/DDBJ whole genome shotgun (WGS) entry which is preliminary data.</text>
</comment>
<feature type="region of interest" description="Disordered" evidence="4">
    <location>
        <begin position="1"/>
        <end position="38"/>
    </location>
</feature>
<dbReference type="SMART" id="SM00054">
    <property type="entry name" value="EFh"/>
    <property type="match status" value="3"/>
</dbReference>
<dbReference type="PROSITE" id="PS50222">
    <property type="entry name" value="EF_HAND_2"/>
    <property type="match status" value="2"/>
</dbReference>
<feature type="region of interest" description="Disordered" evidence="4">
    <location>
        <begin position="57"/>
        <end position="80"/>
    </location>
</feature>
<dbReference type="InterPro" id="IPR018247">
    <property type="entry name" value="EF_Hand_1_Ca_BS"/>
</dbReference>
<feature type="domain" description="EF-hand" evidence="5">
    <location>
        <begin position="246"/>
        <end position="281"/>
    </location>
</feature>
<dbReference type="GO" id="GO:0007601">
    <property type="term" value="P:visual perception"/>
    <property type="evidence" value="ECO:0007669"/>
    <property type="project" value="TreeGrafter"/>
</dbReference>
<feature type="domain" description="EF-hand" evidence="5">
    <location>
        <begin position="114"/>
        <end position="149"/>
    </location>
</feature>
<feature type="compositionally biased region" description="Basic and acidic residues" evidence="4">
    <location>
        <begin position="179"/>
        <end position="201"/>
    </location>
</feature>
<gene>
    <name evidence="6" type="ORF">U0070_005179</name>
</gene>
<dbReference type="PROSITE" id="PS00018">
    <property type="entry name" value="EF_HAND_1"/>
    <property type="match status" value="2"/>
</dbReference>
<evidence type="ECO:0000313" key="7">
    <source>
        <dbReference type="Proteomes" id="UP001488838"/>
    </source>
</evidence>
<dbReference type="Pfam" id="PF00036">
    <property type="entry name" value="EF-hand_1"/>
    <property type="match status" value="1"/>
</dbReference>
<evidence type="ECO:0000259" key="5">
    <source>
        <dbReference type="PROSITE" id="PS50222"/>
    </source>
</evidence>
<sequence length="352" mass="38023">MALPEGLANGSLPEGDSSPSTDTPGPSQDLASPTARRRALLRELEAQVQAAYGQEHWQWPGVPLGSPNPGPSPRAEEQEGTQGYTVLGSLVGPACIFLRPSIAATQLDRELRPEEIEELQVAFQEFDRDRDGYIGYRELGACMRTLGYMPTEMELIEISQQISTCLRPTPPLYFSPSPDLRDESPSSAKKDGTRGQREGGGLKKAGQGLGRGLSWMNAPSGGGKVDFEDFVELMGPKLLAETADMIGVRELRDAFREFDTNGDGCISVGELRAALKALLGERLSQREVDEILQDIDLNGDGLVDFEEADTDGITPEKMSLQELRVATTTIEGKAGRVRCPLSPKPHQASVGG</sequence>
<keyword evidence="2" id="KW-0677">Repeat</keyword>
<evidence type="ECO:0000256" key="2">
    <source>
        <dbReference type="ARBA" id="ARBA00022737"/>
    </source>
</evidence>
<dbReference type="FunFam" id="1.10.238.10:FF:000037">
    <property type="entry name" value="calcium-binding protein 1 isoform X2"/>
    <property type="match status" value="1"/>
</dbReference>
<evidence type="ECO:0000256" key="1">
    <source>
        <dbReference type="ARBA" id="ARBA00022723"/>
    </source>
</evidence>
<evidence type="ECO:0000256" key="4">
    <source>
        <dbReference type="SAM" id="MobiDB-lite"/>
    </source>
</evidence>
<dbReference type="GO" id="GO:0005246">
    <property type="term" value="F:calcium channel regulator activity"/>
    <property type="evidence" value="ECO:0007669"/>
    <property type="project" value="TreeGrafter"/>
</dbReference>
<dbReference type="InterPro" id="IPR002048">
    <property type="entry name" value="EF_hand_dom"/>
</dbReference>
<dbReference type="InterPro" id="IPR043582">
    <property type="entry name" value="CaBP1/2/4/5"/>
</dbReference>
<organism evidence="6 7">
    <name type="scientific">Myodes glareolus</name>
    <name type="common">Bank vole</name>
    <name type="synonym">Clethrionomys glareolus</name>
    <dbReference type="NCBI Taxonomy" id="447135"/>
    <lineage>
        <taxon>Eukaryota</taxon>
        <taxon>Metazoa</taxon>
        <taxon>Chordata</taxon>
        <taxon>Craniata</taxon>
        <taxon>Vertebrata</taxon>
        <taxon>Euteleostomi</taxon>
        <taxon>Mammalia</taxon>
        <taxon>Eutheria</taxon>
        <taxon>Euarchontoglires</taxon>
        <taxon>Glires</taxon>
        <taxon>Rodentia</taxon>
        <taxon>Myomorpha</taxon>
        <taxon>Muroidea</taxon>
        <taxon>Cricetidae</taxon>
        <taxon>Arvicolinae</taxon>
        <taxon>Myodes</taxon>
    </lineage>
</organism>
<dbReference type="Gene3D" id="1.10.238.10">
    <property type="entry name" value="EF-hand"/>
    <property type="match status" value="2"/>
</dbReference>
<dbReference type="GO" id="GO:0005509">
    <property type="term" value="F:calcium ion binding"/>
    <property type="evidence" value="ECO:0007669"/>
    <property type="project" value="InterPro"/>
</dbReference>
<dbReference type="GO" id="GO:0005737">
    <property type="term" value="C:cytoplasm"/>
    <property type="evidence" value="ECO:0007669"/>
    <property type="project" value="TreeGrafter"/>
</dbReference>
<accession>A0AAW0IFE7</accession>
<name>A0AAW0IFE7_MYOGA</name>